<feature type="domain" description="Restriction endonuclease type IV Mrr" evidence="1">
    <location>
        <begin position="3"/>
        <end position="116"/>
    </location>
</feature>
<dbReference type="GO" id="GO:0009307">
    <property type="term" value="P:DNA restriction-modification system"/>
    <property type="evidence" value="ECO:0007669"/>
    <property type="project" value="InterPro"/>
</dbReference>
<dbReference type="GO" id="GO:0003677">
    <property type="term" value="F:DNA binding"/>
    <property type="evidence" value="ECO:0007669"/>
    <property type="project" value="InterPro"/>
</dbReference>
<dbReference type="Proteomes" id="UP000509448">
    <property type="component" value="Chromosome"/>
</dbReference>
<dbReference type="Pfam" id="PF04471">
    <property type="entry name" value="Mrr_cat"/>
    <property type="match status" value="1"/>
</dbReference>
<sequence>MEKGKELEDFIEKIAEEHGWRVEKRRKYGDRILDLVISKGGTVFIVQSKNTDQAMPSDVSQTRKDFEEYVRWLLEEKLGLSVVPILVSRSFSDGAKGRARGYGVLLYTVDELESLLAERARAREDD</sequence>
<evidence type="ECO:0000313" key="3">
    <source>
        <dbReference type="Proteomes" id="UP000509448"/>
    </source>
</evidence>
<dbReference type="SUPFAM" id="SSF52980">
    <property type="entry name" value="Restriction endonuclease-like"/>
    <property type="match status" value="1"/>
</dbReference>
<proteinExistence type="predicted"/>
<keyword evidence="3" id="KW-1185">Reference proteome</keyword>
<reference evidence="2 3" key="1">
    <citation type="journal article" date="2019" name="ISME J.">
        <title>Isolation and characterization of a thermophilic sulfur- and iron-reducing thaumarchaeote from a terrestrial acidic hot spring.</title>
        <authorList>
            <person name="Kato S."/>
            <person name="Itoh T."/>
            <person name="Yuki M."/>
            <person name="Nagamori M."/>
            <person name="Ohnishi M."/>
            <person name="Uematsu K."/>
            <person name="Suzuki K."/>
            <person name="Takashina T."/>
            <person name="Ohkuma M."/>
        </authorList>
    </citation>
    <scope>NUCLEOTIDE SEQUENCE [LARGE SCALE GENOMIC DNA]</scope>
    <source>
        <strain evidence="2 3">NAS-02</strain>
    </source>
</reference>
<evidence type="ECO:0000313" key="2">
    <source>
        <dbReference type="EMBL" id="BBE41528.1"/>
    </source>
</evidence>
<dbReference type="InterPro" id="IPR011335">
    <property type="entry name" value="Restrct_endonuc-II-like"/>
</dbReference>
<dbReference type="AlphaFoldDB" id="A0A4P2VJP2"/>
<dbReference type="EMBL" id="AP018732">
    <property type="protein sequence ID" value="BBE41528.1"/>
    <property type="molecule type" value="Genomic_DNA"/>
</dbReference>
<name>A0A4P2VJP2_9ARCH</name>
<evidence type="ECO:0000259" key="1">
    <source>
        <dbReference type="Pfam" id="PF04471"/>
    </source>
</evidence>
<accession>A0A4P2VJP2</accession>
<protein>
    <recommendedName>
        <fullName evidence="1">Restriction endonuclease type IV Mrr domain-containing protein</fullName>
    </recommendedName>
</protein>
<gene>
    <name evidence="2" type="ORF">NAS2_0122</name>
</gene>
<dbReference type="KEGG" id="ccai:NAS2_0122"/>
<organism evidence="2 3">
    <name type="scientific">Conexivisphaera calida</name>
    <dbReference type="NCBI Taxonomy" id="1874277"/>
    <lineage>
        <taxon>Archaea</taxon>
        <taxon>Nitrososphaerota</taxon>
        <taxon>Conexivisphaeria</taxon>
        <taxon>Conexivisphaerales</taxon>
        <taxon>Conexivisphaeraceae</taxon>
        <taxon>Conexivisphaera</taxon>
    </lineage>
</organism>
<dbReference type="InterPro" id="IPR007560">
    <property type="entry name" value="Restrct_endonuc_IV_Mrr"/>
</dbReference>
<dbReference type="GO" id="GO:0004519">
    <property type="term" value="F:endonuclease activity"/>
    <property type="evidence" value="ECO:0007669"/>
    <property type="project" value="InterPro"/>
</dbReference>